<gene>
    <name evidence="6" type="ORF">AGR4C_pa60026</name>
</gene>
<keyword evidence="4 5" id="KW-0472">Membrane</keyword>
<evidence type="ECO:0000313" key="6">
    <source>
        <dbReference type="EMBL" id="CUX65843.1"/>
    </source>
</evidence>
<comment type="subcellular location">
    <subcellularLocation>
        <location evidence="1">Membrane</location>
    </subcellularLocation>
</comment>
<reference evidence="6 7" key="1">
    <citation type="submission" date="2016-01" db="EMBL/GenBank/DDBJ databases">
        <authorList>
            <person name="Oliw E.H."/>
        </authorList>
    </citation>
    <scope>NUCLEOTIDE SEQUENCE [LARGE SCALE GENOMIC DNA]</scope>
    <source>
        <strain evidence="6 7">Kerr 14</strain>
    </source>
</reference>
<evidence type="ECO:0000313" key="7">
    <source>
        <dbReference type="Proteomes" id="UP000191897"/>
    </source>
</evidence>
<dbReference type="InterPro" id="IPR007792">
    <property type="entry name" value="T4SS_VirB3/TrbD/AvhB"/>
</dbReference>
<evidence type="ECO:0000256" key="4">
    <source>
        <dbReference type="ARBA" id="ARBA00023136"/>
    </source>
</evidence>
<sequence>MEHTPLFIGLTREVSFAGLPIMYLVVLIVFVMLGFIFTGSFIYLIVTGGTGYVGLRGLAAYDPKIINVFIATVQQTRMSPALLRGEGLVYRA</sequence>
<protein>
    <submittedName>
        <fullName evidence="6">Putative transmembrane protein homolog</fullName>
    </submittedName>
</protein>
<name>A0A1S7SBG4_AGRTU</name>
<dbReference type="Pfam" id="PF05101">
    <property type="entry name" value="VirB3"/>
    <property type="match status" value="1"/>
</dbReference>
<dbReference type="RefSeq" id="WP_080867624.1">
    <property type="nucleotide sequence ID" value="NZ_LT009732.1"/>
</dbReference>
<evidence type="ECO:0000256" key="5">
    <source>
        <dbReference type="SAM" id="Phobius"/>
    </source>
</evidence>
<dbReference type="Proteomes" id="UP000191897">
    <property type="component" value="Unassembled WGS sequence"/>
</dbReference>
<accession>A0A1S7SBG4</accession>
<organism evidence="6 7">
    <name type="scientific">Agrobacterium tumefaciens str. Kerr 14</name>
    <dbReference type="NCBI Taxonomy" id="1183424"/>
    <lineage>
        <taxon>Bacteria</taxon>
        <taxon>Pseudomonadati</taxon>
        <taxon>Pseudomonadota</taxon>
        <taxon>Alphaproteobacteria</taxon>
        <taxon>Hyphomicrobiales</taxon>
        <taxon>Rhizobiaceae</taxon>
        <taxon>Rhizobium/Agrobacterium group</taxon>
        <taxon>Agrobacterium</taxon>
        <taxon>Agrobacterium tumefaciens complex</taxon>
    </lineage>
</organism>
<evidence type="ECO:0000256" key="2">
    <source>
        <dbReference type="ARBA" id="ARBA00022692"/>
    </source>
</evidence>
<dbReference type="EMBL" id="FBWC01000037">
    <property type="protein sequence ID" value="CUX65843.1"/>
    <property type="molecule type" value="Genomic_DNA"/>
</dbReference>
<dbReference type="GO" id="GO:0016020">
    <property type="term" value="C:membrane"/>
    <property type="evidence" value="ECO:0007669"/>
    <property type="project" value="UniProtKB-SubCell"/>
</dbReference>
<dbReference type="AlphaFoldDB" id="A0A1S7SBG4"/>
<keyword evidence="3 5" id="KW-1133">Transmembrane helix</keyword>
<feature type="transmembrane region" description="Helical" evidence="5">
    <location>
        <begin position="20"/>
        <end position="46"/>
    </location>
</feature>
<evidence type="ECO:0000256" key="1">
    <source>
        <dbReference type="ARBA" id="ARBA00004370"/>
    </source>
</evidence>
<keyword evidence="2 5" id="KW-0812">Transmembrane</keyword>
<evidence type="ECO:0000256" key="3">
    <source>
        <dbReference type="ARBA" id="ARBA00022989"/>
    </source>
</evidence>
<proteinExistence type="predicted"/>